<feature type="domain" description="Dyp-type peroxidase N-terminal" evidence="8">
    <location>
        <begin position="23"/>
        <end position="153"/>
    </location>
</feature>
<dbReference type="GO" id="GO:0020037">
    <property type="term" value="F:heme binding"/>
    <property type="evidence" value="ECO:0007669"/>
    <property type="project" value="InterPro"/>
</dbReference>
<name>A0A433SBH4_9BURK</name>
<feature type="region of interest" description="Disordered" evidence="7">
    <location>
        <begin position="1"/>
        <end position="23"/>
    </location>
</feature>
<feature type="region of interest" description="Disordered" evidence="7">
    <location>
        <begin position="334"/>
        <end position="385"/>
    </location>
</feature>
<dbReference type="Proteomes" id="UP000286947">
    <property type="component" value="Unassembled WGS sequence"/>
</dbReference>
<protein>
    <submittedName>
        <fullName evidence="10">Putative deferrochelatase/peroxidase YfeX</fullName>
        <ecNumber evidence="10">1.11.1.-</ecNumber>
    </submittedName>
</protein>
<evidence type="ECO:0000259" key="8">
    <source>
        <dbReference type="Pfam" id="PF04261"/>
    </source>
</evidence>
<evidence type="ECO:0000256" key="5">
    <source>
        <dbReference type="ARBA" id="ARBA00023004"/>
    </source>
</evidence>
<keyword evidence="11" id="KW-1185">Reference proteome</keyword>
<dbReference type="GO" id="GO:0005829">
    <property type="term" value="C:cytosol"/>
    <property type="evidence" value="ECO:0007669"/>
    <property type="project" value="TreeGrafter"/>
</dbReference>
<dbReference type="Pfam" id="PF20628">
    <property type="entry name" value="Dyp_perox_C"/>
    <property type="match status" value="1"/>
</dbReference>
<keyword evidence="4 10" id="KW-0560">Oxidoreductase</keyword>
<comment type="caution">
    <text evidence="10">The sequence shown here is derived from an EMBL/GenBank/DDBJ whole genome shotgun (WGS) entry which is preliminary data.</text>
</comment>
<keyword evidence="3" id="KW-0479">Metal-binding</keyword>
<dbReference type="AlphaFoldDB" id="A0A433SBH4"/>
<evidence type="ECO:0000256" key="6">
    <source>
        <dbReference type="ARBA" id="ARBA00025737"/>
    </source>
</evidence>
<comment type="cofactor">
    <cofactor evidence="1">
        <name>heme b</name>
        <dbReference type="ChEBI" id="CHEBI:60344"/>
    </cofactor>
</comment>
<dbReference type="SUPFAM" id="SSF54909">
    <property type="entry name" value="Dimeric alpha+beta barrel"/>
    <property type="match status" value="1"/>
</dbReference>
<keyword evidence="2 10" id="KW-0575">Peroxidase</keyword>
<evidence type="ECO:0000256" key="1">
    <source>
        <dbReference type="ARBA" id="ARBA00001970"/>
    </source>
</evidence>
<dbReference type="InterPro" id="IPR011008">
    <property type="entry name" value="Dimeric_a/b-barrel"/>
</dbReference>
<dbReference type="PROSITE" id="PS51404">
    <property type="entry name" value="DYP_PEROXIDASE"/>
    <property type="match status" value="1"/>
</dbReference>
<dbReference type="PANTHER" id="PTHR30521">
    <property type="entry name" value="DEFERROCHELATASE/PEROXIDASE"/>
    <property type="match status" value="1"/>
</dbReference>
<dbReference type="EMBL" id="PQSP01000006">
    <property type="protein sequence ID" value="RUS66087.1"/>
    <property type="molecule type" value="Genomic_DNA"/>
</dbReference>
<dbReference type="NCBIfam" id="TIGR01413">
    <property type="entry name" value="Dyp_perox_fam"/>
    <property type="match status" value="1"/>
</dbReference>
<gene>
    <name evidence="10" type="primary">yfeX</name>
    <name evidence="10" type="ORF">CUZ56_02165</name>
</gene>
<feature type="compositionally biased region" description="Low complexity" evidence="7">
    <location>
        <begin position="350"/>
        <end position="366"/>
    </location>
</feature>
<dbReference type="InterPro" id="IPR048327">
    <property type="entry name" value="Dyp_perox_N"/>
</dbReference>
<evidence type="ECO:0000256" key="4">
    <source>
        <dbReference type="ARBA" id="ARBA00023002"/>
    </source>
</evidence>
<evidence type="ECO:0000259" key="9">
    <source>
        <dbReference type="Pfam" id="PF20628"/>
    </source>
</evidence>
<evidence type="ECO:0000313" key="11">
    <source>
        <dbReference type="Proteomes" id="UP000286947"/>
    </source>
</evidence>
<feature type="domain" description="Dyp-type peroxidase C-terminal" evidence="9">
    <location>
        <begin position="156"/>
        <end position="319"/>
    </location>
</feature>
<proteinExistence type="inferred from homology"/>
<evidence type="ECO:0000256" key="3">
    <source>
        <dbReference type="ARBA" id="ARBA00022723"/>
    </source>
</evidence>
<feature type="compositionally biased region" description="Polar residues" evidence="7">
    <location>
        <begin position="1"/>
        <end position="20"/>
    </location>
</feature>
<comment type="similarity">
    <text evidence="6">Belongs to the DyP-type peroxidase family.</text>
</comment>
<evidence type="ECO:0000313" key="10">
    <source>
        <dbReference type="EMBL" id="RUS66087.1"/>
    </source>
</evidence>
<evidence type="ECO:0000256" key="2">
    <source>
        <dbReference type="ARBA" id="ARBA00022559"/>
    </source>
</evidence>
<reference evidence="10 11" key="1">
    <citation type="submission" date="2018-01" db="EMBL/GenBank/DDBJ databases">
        <title>Saezia sanguinis gen. nov., sp. nov., in the order Burkholderiales isolated from human blood.</title>
        <authorList>
            <person name="Medina-Pascual M.J."/>
            <person name="Valdezate S."/>
            <person name="Monzon S."/>
            <person name="Cuesta I."/>
            <person name="Carrasco G."/>
            <person name="Villalon P."/>
            <person name="Saez-Nieto J.A."/>
        </authorList>
    </citation>
    <scope>NUCLEOTIDE SEQUENCE [LARGE SCALE GENOMIC DNA]</scope>
    <source>
        <strain evidence="10 11">CNM695-12</strain>
    </source>
</reference>
<keyword evidence="5" id="KW-0408">Iron</keyword>
<dbReference type="InterPro" id="IPR006314">
    <property type="entry name" value="Dyp_peroxidase"/>
</dbReference>
<feature type="compositionally biased region" description="Polar residues" evidence="7">
    <location>
        <begin position="367"/>
        <end position="385"/>
    </location>
</feature>
<dbReference type="Pfam" id="PF04261">
    <property type="entry name" value="Dyp_perox_N"/>
    <property type="match status" value="1"/>
</dbReference>
<evidence type="ECO:0000256" key="7">
    <source>
        <dbReference type="SAM" id="MobiDB-lite"/>
    </source>
</evidence>
<dbReference type="PANTHER" id="PTHR30521:SF0">
    <property type="entry name" value="DYP-TYPE PEROXIDASE FAMILY PROTEIN"/>
    <property type="match status" value="1"/>
</dbReference>
<dbReference type="GO" id="GO:0004601">
    <property type="term" value="F:peroxidase activity"/>
    <property type="evidence" value="ECO:0007669"/>
    <property type="project" value="UniProtKB-KW"/>
</dbReference>
<accession>A0A433SBH4</accession>
<dbReference type="EC" id="1.11.1.-" evidence="10"/>
<dbReference type="GO" id="GO:0046872">
    <property type="term" value="F:metal ion binding"/>
    <property type="evidence" value="ECO:0007669"/>
    <property type="project" value="UniProtKB-KW"/>
</dbReference>
<organism evidence="10 11">
    <name type="scientific">Saezia sanguinis</name>
    <dbReference type="NCBI Taxonomy" id="1965230"/>
    <lineage>
        <taxon>Bacteria</taxon>
        <taxon>Pseudomonadati</taxon>
        <taxon>Pseudomonadota</taxon>
        <taxon>Betaproteobacteria</taxon>
        <taxon>Burkholderiales</taxon>
        <taxon>Saeziaceae</taxon>
        <taxon>Saezia</taxon>
    </lineage>
</organism>
<sequence length="385" mass="41975">MKEASNIMSTTNTAQPSIANEHQPVTDPAGLHAIFIVLNIAQRPESASAVRGFCEDFAALIRSANLRDASRSVRAIMGFGANAWDRLFGSPRPAKLHVLPEYRGDKHTAPSTPGDIFFHLRANTMDLCFELARQIMVKLGGDVEPVDEVHGFRYFDARSMVGFVDGTENPTGDEAYEFAVVGEEDPEFSGGSYVIVQKYLHNMDEWNKLPVEEQERAIGRRKFDDIELDDDVKPANAHNAVTNIADEDGNELKIVRDNLPFGSPSTGEFGTYFLGYARNPEVTERMLSNMFIGDPPGNYDRLLDFSTAITGTLFFIPSVPLLESLAERESQAITPTEAPIITPEDVAENPAPVAPAAPTASAASASKNTDGSLSIGSLKQNPQNI</sequence>
<dbReference type="InterPro" id="IPR048328">
    <property type="entry name" value="Dyp_perox_C"/>
</dbReference>